<organism evidence="3 4">
    <name type="scientific">Salinibacter ruber</name>
    <dbReference type="NCBI Taxonomy" id="146919"/>
    <lineage>
        <taxon>Bacteria</taxon>
        <taxon>Pseudomonadati</taxon>
        <taxon>Rhodothermota</taxon>
        <taxon>Rhodothermia</taxon>
        <taxon>Rhodothermales</taxon>
        <taxon>Salinibacteraceae</taxon>
        <taxon>Salinibacter</taxon>
    </lineage>
</organism>
<feature type="domain" description="SaeA second Fn3-like" evidence="2">
    <location>
        <begin position="4"/>
        <end position="66"/>
    </location>
</feature>
<dbReference type="EMBL" id="JANUAU010000018">
    <property type="protein sequence ID" value="MCS3679326.1"/>
    <property type="molecule type" value="Genomic_DNA"/>
</dbReference>
<feature type="region of interest" description="Disordered" evidence="1">
    <location>
        <begin position="52"/>
        <end position="79"/>
    </location>
</feature>
<name>A0A9X2Q9S3_9BACT</name>
<dbReference type="Gene3D" id="2.60.40.10">
    <property type="entry name" value="Immunoglobulins"/>
    <property type="match status" value="1"/>
</dbReference>
<evidence type="ECO:0000313" key="4">
    <source>
        <dbReference type="Proteomes" id="UP001155027"/>
    </source>
</evidence>
<reference evidence="3" key="1">
    <citation type="submission" date="2022-08" db="EMBL/GenBank/DDBJ databases">
        <title>Genomic Encyclopedia of Type Strains, Phase V (KMG-V): Genome sequencing to study the core and pangenomes of soil and plant-associated prokaryotes.</title>
        <authorList>
            <person name="Whitman W."/>
        </authorList>
    </citation>
    <scope>NUCLEOTIDE SEQUENCE</scope>
    <source>
        <strain evidence="3">0</strain>
    </source>
</reference>
<dbReference type="Pfam" id="PF25833">
    <property type="entry name" value="Fn3_SaeA_3rd"/>
    <property type="match status" value="1"/>
</dbReference>
<evidence type="ECO:0000313" key="3">
    <source>
        <dbReference type="EMBL" id="MCS3679326.1"/>
    </source>
</evidence>
<comment type="caution">
    <text evidence="3">The sequence shown here is derived from an EMBL/GenBank/DDBJ whole genome shotgun (WGS) entry which is preliminary data.</text>
</comment>
<evidence type="ECO:0000259" key="2">
    <source>
        <dbReference type="Pfam" id="PF25833"/>
    </source>
</evidence>
<gene>
    <name evidence="3" type="ORF">GGP71_003277</name>
</gene>
<proteinExistence type="predicted"/>
<dbReference type="AlphaFoldDB" id="A0A9X2Q9S3"/>
<evidence type="ECO:0000256" key="1">
    <source>
        <dbReference type="SAM" id="MobiDB-lite"/>
    </source>
</evidence>
<sequence>MSAADSYRVYRSTSSGVGVSGSPLDTRISSAGYTDGTAENGQTYYYVVTAVAEEDGETAESDPSSEVGKTPSSDPPERP</sequence>
<feature type="region of interest" description="Disordered" evidence="1">
    <location>
        <begin position="1"/>
        <end position="25"/>
    </location>
</feature>
<dbReference type="RefSeq" id="WP_259081122.1">
    <property type="nucleotide sequence ID" value="NZ_JANUAU010000018.1"/>
</dbReference>
<feature type="compositionally biased region" description="Low complexity" evidence="1">
    <location>
        <begin position="12"/>
        <end position="22"/>
    </location>
</feature>
<accession>A0A9X2Q9S3</accession>
<dbReference type="Proteomes" id="UP001155027">
    <property type="component" value="Unassembled WGS sequence"/>
</dbReference>
<dbReference type="InterPro" id="IPR013783">
    <property type="entry name" value="Ig-like_fold"/>
</dbReference>
<dbReference type="InterPro" id="IPR058692">
    <property type="entry name" value="Fn3_SaeA_2nd"/>
</dbReference>
<protein>
    <submittedName>
        <fullName evidence="3">Fibronectin type 3 domain-containing protein</fullName>
    </submittedName>
</protein>